<name>A0A0C1Y931_9BURK</name>
<dbReference type="CDD" id="cd11079">
    <property type="entry name" value="Cyp_unk"/>
    <property type="match status" value="1"/>
</dbReference>
<dbReference type="InterPro" id="IPR001128">
    <property type="entry name" value="Cyt_P450"/>
</dbReference>
<dbReference type="OrthoDB" id="9764248at2"/>
<dbReference type="Pfam" id="PF00067">
    <property type="entry name" value="p450"/>
    <property type="match status" value="1"/>
</dbReference>
<dbReference type="PANTHER" id="PTHR46696:SF6">
    <property type="entry name" value="P450, PUTATIVE (EUROFUNG)-RELATED"/>
    <property type="match status" value="1"/>
</dbReference>
<comment type="similarity">
    <text evidence="1">Belongs to the cytochrome P450 family.</text>
</comment>
<dbReference type="SUPFAM" id="SSF48264">
    <property type="entry name" value="Cytochrome P450"/>
    <property type="match status" value="1"/>
</dbReference>
<accession>A0A0C1Y931</accession>
<dbReference type="GO" id="GO:0020037">
    <property type="term" value="F:heme binding"/>
    <property type="evidence" value="ECO:0007669"/>
    <property type="project" value="InterPro"/>
</dbReference>
<dbReference type="GO" id="GO:0004497">
    <property type="term" value="F:monooxygenase activity"/>
    <property type="evidence" value="ECO:0007669"/>
    <property type="project" value="InterPro"/>
</dbReference>
<reference evidence="2 3" key="1">
    <citation type="submission" date="2014-12" db="EMBL/GenBank/DDBJ databases">
        <title>Denitrispirillum autotrophicum gen. nov., sp. nov., Denitrifying, Facultatively Autotrophic Bacteria Isolated from Rice Paddy Soil.</title>
        <authorList>
            <person name="Ishii S."/>
            <person name="Ashida N."/>
            <person name="Ohno H."/>
            <person name="Otsuka S."/>
            <person name="Yokota A."/>
            <person name="Senoo K."/>
        </authorList>
    </citation>
    <scope>NUCLEOTIDE SEQUENCE [LARGE SCALE GENOMIC DNA]</scope>
    <source>
        <strain evidence="2 3">TSA66</strain>
    </source>
</reference>
<proteinExistence type="inferred from homology"/>
<sequence length="387" mass="43498">MNKEMPQDDWAPRSEAVLDDQIASYDEMRRRCPVAHSEYLHWSLFRHEDVVRALHDHHTFSNAASSHPSVPNGMDPPQHTLYRQLIEPYFSAERMAAFEPVCRDIAVKLVDGLPAAGEVELMAAFAEEFALQAQSAFLGWPAELNEPLRRWTRKNHAATLARDRNAMEEVAFEFDGYIRALLAQRRAAGDGTPSDITACLLRERVADRLLNDEEIISILRNWTVGELSTMSASVGILMHYLAARPALQQQLREQPSLLPVAIDEILRIHAPLIANRRITTREVEIGGRRLAAGERVTLIWASANRDEAVFGDPDDFRLDRDPSKNLLYGAGIHVCPGAPLARMELRVILEELLQRGCRLQLVPGKEPVNAVYPASGFAALPLRIERE</sequence>
<dbReference type="STRING" id="709839.TSA66_02205"/>
<dbReference type="PANTHER" id="PTHR46696">
    <property type="entry name" value="P450, PUTATIVE (EUROFUNG)-RELATED"/>
    <property type="match status" value="1"/>
</dbReference>
<dbReference type="AlphaFoldDB" id="A0A0C1Y931"/>
<organism evidence="2 3">
    <name type="scientific">Noviherbaspirillum autotrophicum</name>
    <dbReference type="NCBI Taxonomy" id="709839"/>
    <lineage>
        <taxon>Bacteria</taxon>
        <taxon>Pseudomonadati</taxon>
        <taxon>Pseudomonadota</taxon>
        <taxon>Betaproteobacteria</taxon>
        <taxon>Burkholderiales</taxon>
        <taxon>Oxalobacteraceae</taxon>
        <taxon>Noviherbaspirillum</taxon>
    </lineage>
</organism>
<dbReference type="GO" id="GO:0016705">
    <property type="term" value="F:oxidoreductase activity, acting on paired donors, with incorporation or reduction of molecular oxygen"/>
    <property type="evidence" value="ECO:0007669"/>
    <property type="project" value="InterPro"/>
</dbReference>
<comment type="caution">
    <text evidence="2">The sequence shown here is derived from an EMBL/GenBank/DDBJ whole genome shotgun (WGS) entry which is preliminary data.</text>
</comment>
<dbReference type="GO" id="GO:0005506">
    <property type="term" value="F:iron ion binding"/>
    <property type="evidence" value="ECO:0007669"/>
    <property type="project" value="InterPro"/>
</dbReference>
<evidence type="ECO:0000313" key="2">
    <source>
        <dbReference type="EMBL" id="KIF83428.1"/>
    </source>
</evidence>
<dbReference type="PRINTS" id="PR00359">
    <property type="entry name" value="BP450"/>
</dbReference>
<dbReference type="InterPro" id="IPR036396">
    <property type="entry name" value="Cyt_P450_sf"/>
</dbReference>
<dbReference type="Gene3D" id="1.10.630.10">
    <property type="entry name" value="Cytochrome P450"/>
    <property type="match status" value="1"/>
</dbReference>
<evidence type="ECO:0000313" key="3">
    <source>
        <dbReference type="Proteomes" id="UP000031572"/>
    </source>
</evidence>
<evidence type="ECO:0000256" key="1">
    <source>
        <dbReference type="ARBA" id="ARBA00010617"/>
    </source>
</evidence>
<gene>
    <name evidence="2" type="ORF">TSA66_02205</name>
</gene>
<dbReference type="Proteomes" id="UP000031572">
    <property type="component" value="Unassembled WGS sequence"/>
</dbReference>
<protein>
    <submittedName>
        <fullName evidence="2">Cytochrome P450</fullName>
    </submittedName>
</protein>
<dbReference type="InterPro" id="IPR002397">
    <property type="entry name" value="Cyt_P450_B"/>
</dbReference>
<dbReference type="EMBL" id="JWJG01000028">
    <property type="protein sequence ID" value="KIF83428.1"/>
    <property type="molecule type" value="Genomic_DNA"/>
</dbReference>
<keyword evidence="3" id="KW-1185">Reference proteome</keyword>